<keyword evidence="2" id="KW-1185">Reference proteome</keyword>
<comment type="caution">
    <text evidence="1">The sequence shown here is derived from an EMBL/GenBank/DDBJ whole genome shotgun (WGS) entry which is preliminary data.</text>
</comment>
<dbReference type="SUPFAM" id="SSF47954">
    <property type="entry name" value="Cyclin-like"/>
    <property type="match status" value="1"/>
</dbReference>
<dbReference type="RefSeq" id="XP_024332468.1">
    <property type="nucleotide sequence ID" value="XM_024473618.1"/>
</dbReference>
<dbReference type="InterPro" id="IPR036915">
    <property type="entry name" value="Cyclin-like_sf"/>
</dbReference>
<organism evidence="1 2">
    <name type="scientific">Vairimorpha ceranae</name>
    <dbReference type="NCBI Taxonomy" id="40302"/>
    <lineage>
        <taxon>Eukaryota</taxon>
        <taxon>Fungi</taxon>
        <taxon>Fungi incertae sedis</taxon>
        <taxon>Microsporidia</taxon>
        <taxon>Nosematidae</taxon>
        <taxon>Vairimorpha</taxon>
    </lineage>
</organism>
<sequence>MENIFKNDIKEGNKIILHLSEIFKSPIKQTAISQIIFQHTYPTFFKRESHSLISLASFFISGKITENIVKLNVLLDNFKKSFSINFPVEKVIFIESRVVEMCQFNFDIVPIHLYIQSICKDLELDSTYKLELAFNVHNDNRVNYINYINGIFDPEIVALSTFKDEEIDIFEVVYYKSIDRNMVSEIRKLLFKGVEFN</sequence>
<reference evidence="1 2" key="1">
    <citation type="journal article" date="2015" name="Environ. Microbiol.">
        <title>Genome analyses suggest the presence of polyploidy and recent human-driven expansions in eight global populations of the honeybee pathogen Nosema ceranae.</title>
        <authorList>
            <person name="Pelin A."/>
            <person name="Selman M."/>
            <person name="Aris-Brosou S."/>
            <person name="Farinelli L."/>
            <person name="Corradi N."/>
        </authorList>
    </citation>
    <scope>NUCLEOTIDE SEQUENCE [LARGE SCALE GENOMIC DNA]</scope>
    <source>
        <strain evidence="1 2">PA08 1199</strain>
    </source>
</reference>
<dbReference type="Proteomes" id="UP000034350">
    <property type="component" value="Unassembled WGS sequence"/>
</dbReference>
<protein>
    <submittedName>
        <fullName evidence="1">Cyclin k</fullName>
    </submittedName>
</protein>
<dbReference type="VEuPathDB" id="MicrosporidiaDB:NCER_100829"/>
<dbReference type="AlphaFoldDB" id="A0A0F9WHE9"/>
<dbReference type="OrthoDB" id="4951845at2759"/>
<proteinExistence type="predicted"/>
<evidence type="ECO:0000313" key="1">
    <source>
        <dbReference type="EMBL" id="KKO76726.1"/>
    </source>
</evidence>
<evidence type="ECO:0000313" key="2">
    <source>
        <dbReference type="Proteomes" id="UP000034350"/>
    </source>
</evidence>
<dbReference type="Gene3D" id="1.10.472.10">
    <property type="entry name" value="Cyclin-like"/>
    <property type="match status" value="1"/>
</dbReference>
<gene>
    <name evidence="1" type="ORF">AAJ76_1000181186</name>
</gene>
<dbReference type="EMBL" id="JPQZ01000001">
    <property type="protein sequence ID" value="KKO76726.1"/>
    <property type="molecule type" value="Genomic_DNA"/>
</dbReference>
<name>A0A0F9WHE9_9MICR</name>
<dbReference type="OMA" id="HIHECEL"/>
<dbReference type="VEuPathDB" id="MicrosporidiaDB:AAJ76_1000181186"/>
<dbReference type="VEuPathDB" id="MicrosporidiaDB:G9O61_00g007600"/>
<accession>A0A0F9WHE9</accession>
<dbReference type="GeneID" id="36318514"/>